<evidence type="ECO:0000256" key="7">
    <source>
        <dbReference type="ARBA" id="ARBA00023136"/>
    </source>
</evidence>
<dbReference type="OrthoDB" id="5472127at2"/>
<organism evidence="9 10">
    <name type="scientific">Neptunomonas concharum</name>
    <dbReference type="NCBI Taxonomy" id="1031538"/>
    <lineage>
        <taxon>Bacteria</taxon>
        <taxon>Pseudomonadati</taxon>
        <taxon>Pseudomonadota</taxon>
        <taxon>Gammaproteobacteria</taxon>
        <taxon>Oceanospirillales</taxon>
        <taxon>Oceanospirillaceae</taxon>
        <taxon>Neptunomonas</taxon>
    </lineage>
</organism>
<dbReference type="Proteomes" id="UP000324760">
    <property type="component" value="Chromosome"/>
</dbReference>
<comment type="subcellular location">
    <subcellularLocation>
        <location evidence="1 8">Cell membrane</location>
        <topology evidence="1 8">Multi-pass membrane protein</topology>
    </subcellularLocation>
</comment>
<dbReference type="PANTHER" id="PTHR30269:SF37">
    <property type="entry name" value="MEMBRANE TRANSPORTER PROTEIN"/>
    <property type="match status" value="1"/>
</dbReference>
<dbReference type="KEGG" id="ncu:F0U83_00660"/>
<evidence type="ECO:0000256" key="2">
    <source>
        <dbReference type="ARBA" id="ARBA00009142"/>
    </source>
</evidence>
<dbReference type="Pfam" id="PF01925">
    <property type="entry name" value="TauE"/>
    <property type="match status" value="1"/>
</dbReference>
<feature type="transmembrane region" description="Helical" evidence="8">
    <location>
        <begin position="87"/>
        <end position="114"/>
    </location>
</feature>
<feature type="transmembrane region" description="Helical" evidence="8">
    <location>
        <begin position="167"/>
        <end position="186"/>
    </location>
</feature>
<keyword evidence="3" id="KW-0813">Transport</keyword>
<keyword evidence="5 8" id="KW-0812">Transmembrane</keyword>
<gene>
    <name evidence="9" type="ORF">F0U83_00660</name>
</gene>
<keyword evidence="10" id="KW-1185">Reference proteome</keyword>
<evidence type="ECO:0000313" key="10">
    <source>
        <dbReference type="Proteomes" id="UP000324760"/>
    </source>
</evidence>
<dbReference type="InterPro" id="IPR002781">
    <property type="entry name" value="TM_pro_TauE-like"/>
</dbReference>
<sequence>MSVFYAPSEWLALLVVILGCALQARVGIGFGLLAAPLLFLIDPLYVPGSILFLGGFLSMIIVWRSLHPVVWSRVWIANGARFVGSGVGAWGLLLLSPAALSLVFGVALLCAVLISGRQLHHDIQLNTSNLLNGGFFSGVIGTATSVGGPPMALVYQSASPQVARCELAAFFLIGTPISLGWLWAQGLFGETALILSLKLLPGVVAGYGLSEWLSARGVSPPQRLALLSLSAIAACVVIGKGLIAL</sequence>
<feature type="transmembrane region" description="Helical" evidence="8">
    <location>
        <begin position="44"/>
        <end position="66"/>
    </location>
</feature>
<evidence type="ECO:0000256" key="3">
    <source>
        <dbReference type="ARBA" id="ARBA00022448"/>
    </source>
</evidence>
<keyword evidence="6 8" id="KW-1133">Transmembrane helix</keyword>
<evidence type="ECO:0000256" key="8">
    <source>
        <dbReference type="RuleBase" id="RU363041"/>
    </source>
</evidence>
<dbReference type="InterPro" id="IPR052017">
    <property type="entry name" value="TSUP"/>
</dbReference>
<reference evidence="9 10" key="1">
    <citation type="journal article" date="2019" name="Biochem. Eng. J.">
        <title>Metabolic engineering of the marine bacteria Neptunomonas concharum for the production of acetoin and meso-2,3-butanediol from acetate.</title>
        <authorList>
            <person name="Li W."/>
            <person name="Pu N."/>
            <person name="Liu C.-X."/>
            <person name="Yuan Q.-P."/>
            <person name="Li Z.-J."/>
        </authorList>
    </citation>
    <scope>NUCLEOTIDE SEQUENCE [LARGE SCALE GENOMIC DNA]</scope>
    <source>
        <strain evidence="9 10">JCM17730</strain>
    </source>
</reference>
<evidence type="ECO:0000313" key="9">
    <source>
        <dbReference type="EMBL" id="QEQ95329.1"/>
    </source>
</evidence>
<proteinExistence type="inferred from homology"/>
<comment type="similarity">
    <text evidence="2 8">Belongs to the 4-toluene sulfonate uptake permease (TSUP) (TC 2.A.102) family.</text>
</comment>
<dbReference type="AlphaFoldDB" id="A0A5P1R6H0"/>
<evidence type="ECO:0000256" key="6">
    <source>
        <dbReference type="ARBA" id="ARBA00022989"/>
    </source>
</evidence>
<dbReference type="EMBL" id="CP043869">
    <property type="protein sequence ID" value="QEQ95329.1"/>
    <property type="molecule type" value="Genomic_DNA"/>
</dbReference>
<evidence type="ECO:0000256" key="1">
    <source>
        <dbReference type="ARBA" id="ARBA00004651"/>
    </source>
</evidence>
<evidence type="ECO:0000256" key="5">
    <source>
        <dbReference type="ARBA" id="ARBA00022692"/>
    </source>
</evidence>
<feature type="transmembrane region" description="Helical" evidence="8">
    <location>
        <begin position="134"/>
        <end position="155"/>
    </location>
</feature>
<evidence type="ECO:0000256" key="4">
    <source>
        <dbReference type="ARBA" id="ARBA00022475"/>
    </source>
</evidence>
<keyword evidence="7 8" id="KW-0472">Membrane</keyword>
<dbReference type="GO" id="GO:0005886">
    <property type="term" value="C:plasma membrane"/>
    <property type="evidence" value="ECO:0007669"/>
    <property type="project" value="UniProtKB-SubCell"/>
</dbReference>
<protein>
    <recommendedName>
        <fullName evidence="8">Probable membrane transporter protein</fullName>
    </recommendedName>
</protein>
<feature type="transmembrane region" description="Helical" evidence="8">
    <location>
        <begin position="224"/>
        <end position="243"/>
    </location>
</feature>
<keyword evidence="4 8" id="KW-1003">Cell membrane</keyword>
<name>A0A5P1R6H0_9GAMM</name>
<accession>A0A5P1R6H0</accession>
<dbReference type="PANTHER" id="PTHR30269">
    <property type="entry name" value="TRANSMEMBRANE PROTEIN YFCA"/>
    <property type="match status" value="1"/>
</dbReference>